<dbReference type="EMBL" id="JAUEPU010000053">
    <property type="protein sequence ID" value="KAK0484296.1"/>
    <property type="molecule type" value="Genomic_DNA"/>
</dbReference>
<feature type="compositionally biased region" description="Basic and acidic residues" evidence="1">
    <location>
        <begin position="216"/>
        <end position="225"/>
    </location>
</feature>
<sequence length="225" mass="24069">MIGICNFLVLTCRVLFVRGIKLPLPHYGVRPTTKESTSAVEMVAKNGVPRKATSNITKKMCLNGEALIDVIDNTLVQSLGQAVVELPDFMPAFLEDNPELLCSPSHCHPEWYYASQPEPPIKVQPEAPSLAPACHCPCQKPPTVHNRAQEHLPSQAPSSSSAGEGSGSSLGQFPLPLPPLPITQLMTPAFASNRLPSPGVSHAPSSTSDIPSSLPRESRRGSPKV</sequence>
<dbReference type="Proteomes" id="UP001175228">
    <property type="component" value="Unassembled WGS sequence"/>
</dbReference>
<feature type="chain" id="PRO_5041429749" evidence="2">
    <location>
        <begin position="20"/>
        <end position="225"/>
    </location>
</feature>
<comment type="caution">
    <text evidence="3">The sequence shown here is derived from an EMBL/GenBank/DDBJ whole genome shotgun (WGS) entry which is preliminary data.</text>
</comment>
<name>A0AA39PIE5_9AGAR</name>
<evidence type="ECO:0000313" key="4">
    <source>
        <dbReference type="Proteomes" id="UP001175228"/>
    </source>
</evidence>
<feature type="signal peptide" evidence="2">
    <location>
        <begin position="1"/>
        <end position="19"/>
    </location>
</feature>
<organism evidence="3 4">
    <name type="scientific">Armillaria luteobubalina</name>
    <dbReference type="NCBI Taxonomy" id="153913"/>
    <lineage>
        <taxon>Eukaryota</taxon>
        <taxon>Fungi</taxon>
        <taxon>Dikarya</taxon>
        <taxon>Basidiomycota</taxon>
        <taxon>Agaricomycotina</taxon>
        <taxon>Agaricomycetes</taxon>
        <taxon>Agaricomycetidae</taxon>
        <taxon>Agaricales</taxon>
        <taxon>Marasmiineae</taxon>
        <taxon>Physalacriaceae</taxon>
        <taxon>Armillaria</taxon>
    </lineage>
</organism>
<feature type="region of interest" description="Disordered" evidence="1">
    <location>
        <begin position="145"/>
        <end position="225"/>
    </location>
</feature>
<keyword evidence="2" id="KW-0732">Signal</keyword>
<evidence type="ECO:0000256" key="1">
    <source>
        <dbReference type="SAM" id="MobiDB-lite"/>
    </source>
</evidence>
<gene>
    <name evidence="3" type="ORF">EDD18DRAFT_1111692</name>
</gene>
<protein>
    <submittedName>
        <fullName evidence="3">Uncharacterized protein</fullName>
    </submittedName>
</protein>
<evidence type="ECO:0000313" key="3">
    <source>
        <dbReference type="EMBL" id="KAK0484296.1"/>
    </source>
</evidence>
<reference evidence="3" key="1">
    <citation type="submission" date="2023-06" db="EMBL/GenBank/DDBJ databases">
        <authorList>
            <consortium name="Lawrence Berkeley National Laboratory"/>
            <person name="Ahrendt S."/>
            <person name="Sahu N."/>
            <person name="Indic B."/>
            <person name="Wong-Bajracharya J."/>
            <person name="Merenyi Z."/>
            <person name="Ke H.-M."/>
            <person name="Monk M."/>
            <person name="Kocsube S."/>
            <person name="Drula E."/>
            <person name="Lipzen A."/>
            <person name="Balint B."/>
            <person name="Henrissat B."/>
            <person name="Andreopoulos B."/>
            <person name="Martin F.M."/>
            <person name="Harder C.B."/>
            <person name="Rigling D."/>
            <person name="Ford K.L."/>
            <person name="Foster G.D."/>
            <person name="Pangilinan J."/>
            <person name="Papanicolaou A."/>
            <person name="Barry K."/>
            <person name="LaButti K."/>
            <person name="Viragh M."/>
            <person name="Koriabine M."/>
            <person name="Yan M."/>
            <person name="Riley R."/>
            <person name="Champramary S."/>
            <person name="Plett K.L."/>
            <person name="Tsai I.J."/>
            <person name="Slot J."/>
            <person name="Sipos G."/>
            <person name="Plett J."/>
            <person name="Nagy L.G."/>
            <person name="Grigoriev I.V."/>
        </authorList>
    </citation>
    <scope>NUCLEOTIDE SEQUENCE</scope>
    <source>
        <strain evidence="3">HWK02</strain>
    </source>
</reference>
<proteinExistence type="predicted"/>
<keyword evidence="4" id="KW-1185">Reference proteome</keyword>
<dbReference type="AlphaFoldDB" id="A0AA39PIE5"/>
<evidence type="ECO:0000256" key="2">
    <source>
        <dbReference type="SAM" id="SignalP"/>
    </source>
</evidence>
<feature type="compositionally biased region" description="Low complexity" evidence="1">
    <location>
        <begin position="152"/>
        <end position="174"/>
    </location>
</feature>
<accession>A0AA39PIE5</accession>